<dbReference type="Pfam" id="PF19085">
    <property type="entry name" value="Choline_bind_2"/>
    <property type="match status" value="1"/>
</dbReference>
<proteinExistence type="predicted"/>
<dbReference type="Gene3D" id="2.160.20.110">
    <property type="match status" value="1"/>
</dbReference>
<reference evidence="4 6" key="1">
    <citation type="submission" date="2019-11" db="EMBL/GenBank/DDBJ databases">
        <title>Eggerthellaceae novel genus isolated from the rectal contents of marmort.</title>
        <authorList>
            <person name="Zhang G."/>
        </authorList>
    </citation>
    <scope>NUCLEOTIDE SEQUENCE [LARGE SCALE GENOMIC DNA]</scope>
    <source>
        <strain evidence="6">zg-886</strain>
        <strain evidence="4">Zg-886</strain>
    </source>
</reference>
<evidence type="ECO:0000313" key="6">
    <source>
        <dbReference type="Proteomes" id="UP000636394"/>
    </source>
</evidence>
<dbReference type="EMBL" id="WPCR01000006">
    <property type="protein sequence ID" value="NHM14291.1"/>
    <property type="molecule type" value="Genomic_DNA"/>
</dbReference>
<accession>A0A9E6SU36</accession>
<reference evidence="5" key="2">
    <citation type="submission" date="2021-04" db="EMBL/GenBank/DDBJ databases">
        <title>Novel species in family Eggerthellaceae.</title>
        <authorList>
            <person name="Zhang G."/>
        </authorList>
    </citation>
    <scope>NUCLEOTIDE SEQUENCE</scope>
    <source>
        <strain evidence="5">Zg-886</strain>
    </source>
</reference>
<name>A0A9E6SU36_9ACTN</name>
<evidence type="ECO:0000256" key="1">
    <source>
        <dbReference type="ARBA" id="ARBA00022737"/>
    </source>
</evidence>
<gene>
    <name evidence="4" type="ORF">GMI68_05845</name>
    <name evidence="5" type="ORF">J7S26_07025</name>
</gene>
<evidence type="ECO:0000313" key="4">
    <source>
        <dbReference type="EMBL" id="NHM14291.1"/>
    </source>
</evidence>
<feature type="repeat" description="Cell wall-binding" evidence="2">
    <location>
        <begin position="1288"/>
        <end position="1307"/>
    </location>
</feature>
<keyword evidence="1" id="KW-0677">Repeat</keyword>
<dbReference type="InterPro" id="IPR018337">
    <property type="entry name" value="Cell_wall/Cho-bd_repeat"/>
</dbReference>
<evidence type="ECO:0000256" key="2">
    <source>
        <dbReference type="PROSITE-ProRule" id="PRU00591"/>
    </source>
</evidence>
<dbReference type="EMBL" id="CP072829">
    <property type="protein sequence ID" value="QTU84100.1"/>
    <property type="molecule type" value="Genomic_DNA"/>
</dbReference>
<evidence type="ECO:0000313" key="7">
    <source>
        <dbReference type="Proteomes" id="UP000671910"/>
    </source>
</evidence>
<evidence type="ECO:0000313" key="5">
    <source>
        <dbReference type="EMBL" id="QTU84100.1"/>
    </source>
</evidence>
<feature type="repeat" description="Cell wall-binding" evidence="2">
    <location>
        <begin position="1247"/>
        <end position="1266"/>
    </location>
</feature>
<dbReference type="SUPFAM" id="SSF69360">
    <property type="entry name" value="Cell wall binding repeat"/>
    <property type="match status" value="2"/>
</dbReference>
<feature type="repeat" description="Cell wall-binding" evidence="2">
    <location>
        <begin position="1125"/>
        <end position="1144"/>
    </location>
</feature>
<sequence>MTQSDDNQRLQTRKMPRQEMPSLASAKSRLGSVGRLLVTASLCVSMTPAAAFASDAEADQGAPVASVASEADQQVEAGQAEQSEERADGNRVSDLARLALPSPTYDWYTSPAQAGTYVLSTQADFAGFANLVNGTAKVEGVSGPVDFKGCTVTLATPLNFRGETTCPIGADGNVFAGTFDGGGNTIAGLNIVNAEEVGNIGLFGTTAKDSVIKNVVMNSCTVKVTTDKAVLAQNIGLVAGNAGGDVTNCSTTKQSSVVVTANADATESVPVLIMNVGGVVGLGTGDMTDNANAASVSVSALGGYASGDLAYTVWNIGGVAGSAGSVDATLDKNSPKLYGSFSDCSNSGTVTVNTPKNMGSGLWSDMYVLSGNIGGVAGYVRGNASSLANSGSISSDHGSSVSGVVGGLHAPSTLTGYNGMATVDDEGVSAKNTVTLSRCTNTGNVQGYVAVGGVVGRAGSYTVVYGCSNGRMNPQNECWVAGARANKPMVGGVAGSSYGDIAFCMNTGNVGTGFYNASTGKFSQNSGYHCGGIAGALQQYKNDDNSDKTPRSQAYSCMNVGQLYSLGGRTRNIAGLNEDGVVYDCVALANLVHDANEANANQIAFENMEGVNAVVSVSQLKNNEVLSGSEYQGLTPIGILNRNGDDFDWSTYFVLPTPSTVNGGFPVLNGEAGGVAQNPVSIDGAAVSCAAPAAWLGVPGAIPTMNVVVGGKQLKQNVDFCVVPQETAVDMGDGYVAAIQGIGAYTGQTTGTYRIGKGSLANFRVSADAVVFDWNKHVVTSSDVSVMNGDVRVDPSEYTVSVSKGSNPGDPDLVDGAMVNAGGYTLTVTATPNAPHVEGTGTGAFYIQRVPMNWDTEEPGGGSDNAHPTQILTPTGWKPWQSARYVLLNDPNTQQEIAVTYPYTGHPIVPEVKVAYRGKEIGTQVTGIESEGIVQANRFTDRRNRVVEQRGFLVVENDASQAVPDNIGSPTQKTIGSIYIAGVMYTNFQGNDGMEFYIDPSIKADLTLIAEPVLAEPNKNGLYEGSKPTPVTQVNYLGSKLDEGTDYRVSYSYDLAKGTATYTIKGGSNGIFTGAYTGTFKLAEKASWEKVNGKWKLHYGDTYVKNQWLEIGGSWYHFDANGYAQTGWTKLGGSWYYFESSGAMVTGWEQIGGAWYYFAPSNGAMQTGWFAVDGSWYHASGSGAMQTGWLKDGGKWYYLGSSGAMTEGWKKIDGTWYYFAPGSGAMKTGWFAVDGSWYHASGSGAMQTGWLKDGGTWYYLGSSGAMAEGWKKLGGTWYYLTPGSGAMKTGWFAVDGAWYYASGSGAMQKSCWVGNYYLTSSGAMATNTWIGRYHVNASGLWDDTK</sequence>
<dbReference type="RefSeq" id="WP_166339504.1">
    <property type="nucleotide sequence ID" value="NZ_CP072829.1"/>
</dbReference>
<organism evidence="5 7">
    <name type="scientific">Xiamenia xianingshaonis</name>
    <dbReference type="NCBI Taxonomy" id="2682776"/>
    <lineage>
        <taxon>Bacteria</taxon>
        <taxon>Bacillati</taxon>
        <taxon>Actinomycetota</taxon>
        <taxon>Coriobacteriia</taxon>
        <taxon>Eggerthellales</taxon>
        <taxon>Eggerthellaceae</taxon>
        <taxon>Xiamenia</taxon>
    </lineage>
</organism>
<dbReference type="Proteomes" id="UP000636394">
    <property type="component" value="Unassembled WGS sequence"/>
</dbReference>
<feature type="region of interest" description="Disordered" evidence="3">
    <location>
        <begin position="1"/>
        <end position="26"/>
    </location>
</feature>
<dbReference type="KEGG" id="ebz:J7S26_07025"/>
<dbReference type="Proteomes" id="UP000671910">
    <property type="component" value="Chromosome"/>
</dbReference>
<keyword evidence="6" id="KW-1185">Reference proteome</keyword>
<dbReference type="Gene3D" id="2.10.270.10">
    <property type="entry name" value="Cholin Binding"/>
    <property type="match status" value="3"/>
</dbReference>
<feature type="repeat" description="Cell wall-binding" evidence="2">
    <location>
        <begin position="1186"/>
        <end position="1205"/>
    </location>
</feature>
<evidence type="ECO:0000256" key="3">
    <source>
        <dbReference type="SAM" id="MobiDB-lite"/>
    </source>
</evidence>
<protein>
    <submittedName>
        <fullName evidence="5">N-acetylmuramoyl-L-alanine amidase family protein</fullName>
    </submittedName>
</protein>
<dbReference type="Pfam" id="PF01473">
    <property type="entry name" value="Choline_bind_1"/>
    <property type="match status" value="2"/>
</dbReference>
<dbReference type="Pfam" id="PF19127">
    <property type="entry name" value="Choline_bind_3"/>
    <property type="match status" value="3"/>
</dbReference>
<feature type="region of interest" description="Disordered" evidence="3">
    <location>
        <begin position="63"/>
        <end position="90"/>
    </location>
</feature>
<feature type="repeat" description="Cell wall-binding" evidence="2">
    <location>
        <begin position="1105"/>
        <end position="1124"/>
    </location>
</feature>
<dbReference type="PROSITE" id="PS51170">
    <property type="entry name" value="CW"/>
    <property type="match status" value="6"/>
</dbReference>
<feature type="repeat" description="Cell wall-binding" evidence="2">
    <location>
        <begin position="1145"/>
        <end position="1164"/>
    </location>
</feature>